<keyword evidence="1" id="KW-1133">Transmembrane helix</keyword>
<dbReference type="InterPro" id="IPR053150">
    <property type="entry name" value="Teicoplanin_resist-assoc"/>
</dbReference>
<keyword evidence="1" id="KW-0812">Transmembrane</keyword>
<protein>
    <submittedName>
        <fullName evidence="3">VanZ like family protein</fullName>
    </submittedName>
</protein>
<gene>
    <name evidence="3" type="ORF">SAMN04487905_109191</name>
</gene>
<proteinExistence type="predicted"/>
<dbReference type="AlphaFoldDB" id="A0A1H0VS96"/>
<evidence type="ECO:0000313" key="4">
    <source>
        <dbReference type="Proteomes" id="UP000199497"/>
    </source>
</evidence>
<evidence type="ECO:0000259" key="2">
    <source>
        <dbReference type="Pfam" id="PF04892"/>
    </source>
</evidence>
<feature type="transmembrane region" description="Helical" evidence="1">
    <location>
        <begin position="40"/>
        <end position="60"/>
    </location>
</feature>
<dbReference type="STRING" id="405564.SAMN04487905_109191"/>
<reference evidence="4" key="1">
    <citation type="submission" date="2016-10" db="EMBL/GenBank/DDBJ databases">
        <authorList>
            <person name="Varghese N."/>
            <person name="Submissions S."/>
        </authorList>
    </citation>
    <scope>NUCLEOTIDE SEQUENCE [LARGE SCALE GENOMIC DNA]</scope>
    <source>
        <strain evidence="4">DSM 46732</strain>
    </source>
</reference>
<accession>A0A1H0VS96</accession>
<feature type="transmembrane region" description="Helical" evidence="1">
    <location>
        <begin position="14"/>
        <end position="33"/>
    </location>
</feature>
<dbReference type="Proteomes" id="UP000199497">
    <property type="component" value="Unassembled WGS sequence"/>
</dbReference>
<dbReference type="EMBL" id="FNJR01000009">
    <property type="protein sequence ID" value="SDP81223.1"/>
    <property type="molecule type" value="Genomic_DNA"/>
</dbReference>
<dbReference type="PANTHER" id="PTHR36834">
    <property type="entry name" value="MEMBRANE PROTEIN-RELATED"/>
    <property type="match status" value="1"/>
</dbReference>
<feature type="transmembrane region" description="Helical" evidence="1">
    <location>
        <begin position="92"/>
        <end position="112"/>
    </location>
</feature>
<feature type="transmembrane region" description="Helical" evidence="1">
    <location>
        <begin position="119"/>
        <end position="140"/>
    </location>
</feature>
<dbReference type="InterPro" id="IPR006976">
    <property type="entry name" value="VanZ-like"/>
</dbReference>
<dbReference type="Pfam" id="PF04892">
    <property type="entry name" value="VanZ"/>
    <property type="match status" value="1"/>
</dbReference>
<feature type="domain" description="VanZ-like" evidence="2">
    <location>
        <begin position="68"/>
        <end position="169"/>
    </location>
</feature>
<dbReference type="PANTHER" id="PTHR36834:SF1">
    <property type="entry name" value="INTEGRAL MEMBRANE PROTEIN"/>
    <property type="match status" value="1"/>
</dbReference>
<keyword evidence="1" id="KW-0472">Membrane</keyword>
<evidence type="ECO:0000313" key="3">
    <source>
        <dbReference type="EMBL" id="SDP81223.1"/>
    </source>
</evidence>
<organism evidence="3 4">
    <name type="scientific">Actinopolyspora xinjiangensis</name>
    <dbReference type="NCBI Taxonomy" id="405564"/>
    <lineage>
        <taxon>Bacteria</taxon>
        <taxon>Bacillati</taxon>
        <taxon>Actinomycetota</taxon>
        <taxon>Actinomycetes</taxon>
        <taxon>Actinopolysporales</taxon>
        <taxon>Actinopolysporaceae</taxon>
        <taxon>Actinopolyspora</taxon>
    </lineage>
</organism>
<keyword evidence="4" id="KW-1185">Reference proteome</keyword>
<sequence>MKLVTQLFRSFGDLFVPALIGMPVAVLLWWGWAKLRGDRWQAAGDVAVVLFCLPVAYLVLSPTYGAPSQVSLHPGAELVSVLDGVRRGDTAAVVQLAANTVLMLPLGVLLPLRFRWARSVARIASMAVTASLVVEFAQYFLAVGRVTSTDDVILNTLGAVLGAWAARVWWKRRLISKYSGTPHSGEHGPT</sequence>
<evidence type="ECO:0000256" key="1">
    <source>
        <dbReference type="SAM" id="Phobius"/>
    </source>
</evidence>
<name>A0A1H0VS96_9ACTN</name>
<feature type="transmembrane region" description="Helical" evidence="1">
    <location>
        <begin position="152"/>
        <end position="170"/>
    </location>
</feature>